<keyword evidence="1" id="KW-0560">Oxidoreductase</keyword>
<dbReference type="Pfam" id="PF13561">
    <property type="entry name" value="adh_short_C2"/>
    <property type="match status" value="1"/>
</dbReference>
<reference evidence="2" key="1">
    <citation type="journal article" date="2016" name="Insect Biochem. Mol. Biol.">
        <title>Multifaceted biological insights from a draft genome sequence of the tobacco hornworm moth, Manduca sexta.</title>
        <authorList>
            <person name="Kanost M.R."/>
            <person name="Arrese E.L."/>
            <person name="Cao X."/>
            <person name="Chen Y.R."/>
            <person name="Chellapilla S."/>
            <person name="Goldsmith M.R."/>
            <person name="Grosse-Wilde E."/>
            <person name="Heckel D.G."/>
            <person name="Herndon N."/>
            <person name="Jiang H."/>
            <person name="Papanicolaou A."/>
            <person name="Qu J."/>
            <person name="Soulages J.L."/>
            <person name="Vogel H."/>
            <person name="Walters J."/>
            <person name="Waterhouse R.M."/>
            <person name="Ahn S.J."/>
            <person name="Almeida F.C."/>
            <person name="An C."/>
            <person name="Aqrawi P."/>
            <person name="Bretschneider A."/>
            <person name="Bryant W.B."/>
            <person name="Bucks S."/>
            <person name="Chao H."/>
            <person name="Chevignon G."/>
            <person name="Christen J.M."/>
            <person name="Clarke D.F."/>
            <person name="Dittmer N.T."/>
            <person name="Ferguson L.C.F."/>
            <person name="Garavelou S."/>
            <person name="Gordon K.H.J."/>
            <person name="Gunaratna R.T."/>
            <person name="Han Y."/>
            <person name="Hauser F."/>
            <person name="He Y."/>
            <person name="Heidel-Fischer H."/>
            <person name="Hirsh A."/>
            <person name="Hu Y."/>
            <person name="Jiang H."/>
            <person name="Kalra D."/>
            <person name="Klinner C."/>
            <person name="Konig C."/>
            <person name="Kovar C."/>
            <person name="Kroll A.R."/>
            <person name="Kuwar S.S."/>
            <person name="Lee S.L."/>
            <person name="Lehman R."/>
            <person name="Li K."/>
            <person name="Li Z."/>
            <person name="Liang H."/>
            <person name="Lovelace S."/>
            <person name="Lu Z."/>
            <person name="Mansfield J.H."/>
            <person name="McCulloch K.J."/>
            <person name="Mathew T."/>
            <person name="Morton B."/>
            <person name="Muzny D.M."/>
            <person name="Neunemann D."/>
            <person name="Ongeri F."/>
            <person name="Pauchet Y."/>
            <person name="Pu L.L."/>
            <person name="Pyrousis I."/>
            <person name="Rao X.J."/>
            <person name="Redding A."/>
            <person name="Roesel C."/>
            <person name="Sanchez-Gracia A."/>
            <person name="Schaack S."/>
            <person name="Shukla A."/>
            <person name="Tetreau G."/>
            <person name="Wang Y."/>
            <person name="Xiong G.H."/>
            <person name="Traut W."/>
            <person name="Walsh T.K."/>
            <person name="Worley K.C."/>
            <person name="Wu D."/>
            <person name="Wu W."/>
            <person name="Wu Y.Q."/>
            <person name="Zhang X."/>
            <person name="Zou Z."/>
            <person name="Zucker H."/>
            <person name="Briscoe A.D."/>
            <person name="Burmester T."/>
            <person name="Clem R.J."/>
            <person name="Feyereisen R."/>
            <person name="Grimmelikhuijzen C.J.P."/>
            <person name="Hamodrakas S.J."/>
            <person name="Hansson B.S."/>
            <person name="Huguet E."/>
            <person name="Jermiin L.S."/>
            <person name="Lan Q."/>
            <person name="Lehman H.K."/>
            <person name="Lorenzen M."/>
            <person name="Merzendorfer H."/>
            <person name="Michalopoulos I."/>
            <person name="Morton D.B."/>
            <person name="Muthukrishnan S."/>
            <person name="Oakeshott J.G."/>
            <person name="Palmer W."/>
            <person name="Park Y."/>
            <person name="Passarelli A.L."/>
            <person name="Rozas J."/>
            <person name="Schwartz L.M."/>
            <person name="Smith W."/>
            <person name="Southgate A."/>
            <person name="Vilcinskas A."/>
            <person name="Vogt R."/>
            <person name="Wang P."/>
            <person name="Werren J."/>
            <person name="Yu X.Q."/>
            <person name="Zhou J.J."/>
            <person name="Brown S.J."/>
            <person name="Scherer S.E."/>
            <person name="Richards S."/>
            <person name="Blissard G.W."/>
        </authorList>
    </citation>
    <scope>NUCLEOTIDE SEQUENCE</scope>
</reference>
<evidence type="ECO:0000256" key="1">
    <source>
        <dbReference type="ARBA" id="ARBA00023002"/>
    </source>
</evidence>
<evidence type="ECO:0000313" key="3">
    <source>
        <dbReference type="Proteomes" id="UP000791440"/>
    </source>
</evidence>
<sequence length="261" mass="27793">MTFLNKIVLVTGAGSGIGEAISINFAKLSARLYLIDKNGDGLKKTAEVCEKLSRTKVFTAVADLADDDLVEKVINNAKKEFGRIDVVVNCIGICKRTTILDPNIIQVYDEVMKNNLRSIVRITNCVAPILIESQGCLVNISSVSAVLTSKELIVYCTSKAALNHFSKCVALELAPKGVRVNCILSGPVATNILINAGSSKEDSDAAWKGAKELAPLKQLVKADEVAELAAFLASDKAKGVTGSIYSVDSGYGLIGCQDIRN</sequence>
<keyword evidence="3" id="KW-1185">Reference proteome</keyword>
<comment type="caution">
    <text evidence="2">The sequence shown here is derived from an EMBL/GenBank/DDBJ whole genome shotgun (WGS) entry which is preliminary data.</text>
</comment>
<dbReference type="PROSITE" id="PS00061">
    <property type="entry name" value="ADH_SHORT"/>
    <property type="match status" value="1"/>
</dbReference>
<dbReference type="InterPro" id="IPR002347">
    <property type="entry name" value="SDR_fam"/>
</dbReference>
<dbReference type="PANTHER" id="PTHR43975:SF2">
    <property type="entry name" value="EG:BACR7A4.14 PROTEIN-RELATED"/>
    <property type="match status" value="1"/>
</dbReference>
<dbReference type="AlphaFoldDB" id="A0A921ZAT9"/>
<dbReference type="InterPro" id="IPR020904">
    <property type="entry name" value="Sc_DH/Rdtase_CS"/>
</dbReference>
<organism evidence="2 3">
    <name type="scientific">Manduca sexta</name>
    <name type="common">Tobacco hawkmoth</name>
    <name type="synonym">Tobacco hornworm</name>
    <dbReference type="NCBI Taxonomy" id="7130"/>
    <lineage>
        <taxon>Eukaryota</taxon>
        <taxon>Metazoa</taxon>
        <taxon>Ecdysozoa</taxon>
        <taxon>Arthropoda</taxon>
        <taxon>Hexapoda</taxon>
        <taxon>Insecta</taxon>
        <taxon>Pterygota</taxon>
        <taxon>Neoptera</taxon>
        <taxon>Endopterygota</taxon>
        <taxon>Lepidoptera</taxon>
        <taxon>Glossata</taxon>
        <taxon>Ditrysia</taxon>
        <taxon>Bombycoidea</taxon>
        <taxon>Sphingidae</taxon>
        <taxon>Sphinginae</taxon>
        <taxon>Sphingini</taxon>
        <taxon>Manduca</taxon>
    </lineage>
</organism>
<protein>
    <submittedName>
        <fullName evidence="2">Uncharacterized protein</fullName>
    </submittedName>
</protein>
<dbReference type="GO" id="GO:0016491">
    <property type="term" value="F:oxidoreductase activity"/>
    <property type="evidence" value="ECO:0007669"/>
    <property type="project" value="UniProtKB-KW"/>
</dbReference>
<reference evidence="2" key="2">
    <citation type="submission" date="2020-12" db="EMBL/GenBank/DDBJ databases">
        <authorList>
            <person name="Kanost M."/>
        </authorList>
    </citation>
    <scope>NUCLEOTIDE SEQUENCE</scope>
</reference>
<dbReference type="PANTHER" id="PTHR43975">
    <property type="entry name" value="ZGC:101858"/>
    <property type="match status" value="1"/>
</dbReference>
<dbReference type="FunFam" id="3.40.50.720:FF:000084">
    <property type="entry name" value="Short-chain dehydrogenase reductase"/>
    <property type="match status" value="1"/>
</dbReference>
<accession>A0A921ZAT9</accession>
<dbReference type="EMBL" id="JH668444">
    <property type="protein sequence ID" value="KAG6453474.1"/>
    <property type="molecule type" value="Genomic_DNA"/>
</dbReference>
<proteinExistence type="predicted"/>
<dbReference type="Proteomes" id="UP000791440">
    <property type="component" value="Unassembled WGS sequence"/>
</dbReference>
<evidence type="ECO:0000313" key="2">
    <source>
        <dbReference type="EMBL" id="KAG6453474.1"/>
    </source>
</evidence>
<gene>
    <name evidence="2" type="ORF">O3G_MSEX008158</name>
</gene>
<name>A0A921ZAT9_MANSE</name>